<dbReference type="GO" id="GO:0000811">
    <property type="term" value="C:GINS complex"/>
    <property type="evidence" value="ECO:0007669"/>
    <property type="project" value="TreeGrafter"/>
</dbReference>
<accession>A0A4Z1T3H0</accession>
<keyword evidence="2" id="KW-1185">Reference proteome</keyword>
<evidence type="ECO:0000313" key="1">
    <source>
        <dbReference type="EMBL" id="TNJ27099.1"/>
    </source>
</evidence>
<dbReference type="AlphaFoldDB" id="A0A4Z1T3H0"/>
<dbReference type="GO" id="GO:0000727">
    <property type="term" value="P:double-strand break repair via break-induced replication"/>
    <property type="evidence" value="ECO:0007669"/>
    <property type="project" value="TreeGrafter"/>
</dbReference>
<dbReference type="SUPFAM" id="SSF158573">
    <property type="entry name" value="GINS helical bundle-like"/>
    <property type="match status" value="1"/>
</dbReference>
<dbReference type="Proteomes" id="UP000315496">
    <property type="component" value="Chromosome 4"/>
</dbReference>
<comment type="caution">
    <text evidence="1">The sequence shown here is derived from an EMBL/GenBank/DDBJ whole genome shotgun (WGS) entry which is preliminary data.</text>
</comment>
<dbReference type="OrthoDB" id="1938138at2759"/>
<dbReference type="VEuPathDB" id="GiardiaDB:GMRT_12821"/>
<dbReference type="Gene3D" id="3.40.5.50">
    <property type="match status" value="1"/>
</dbReference>
<dbReference type="InterPro" id="IPR007257">
    <property type="entry name" value="GINS_Psf2"/>
</dbReference>
<reference evidence="1 2" key="1">
    <citation type="submission" date="2019-05" db="EMBL/GenBank/DDBJ databases">
        <title>The compact genome of Giardia muris reveals important steps in the evolution of intestinal protozoan parasites.</title>
        <authorList>
            <person name="Xu F."/>
            <person name="Jimenez-Gonzalez A."/>
            <person name="Einarsson E."/>
            <person name="Astvaldsson A."/>
            <person name="Peirasmaki D."/>
            <person name="Eckmann L."/>
            <person name="Andersson J.O."/>
            <person name="Svard S.G."/>
            <person name="Jerlstrom-Hultqvist J."/>
        </authorList>
    </citation>
    <scope>NUCLEOTIDE SEQUENCE [LARGE SCALE GENOMIC DNA]</scope>
    <source>
        <strain evidence="1 2">Roberts-Thomson</strain>
    </source>
</reference>
<name>A0A4Z1T3H0_GIAMU</name>
<gene>
    <name evidence="1" type="ORF">GMRT_12821</name>
</gene>
<dbReference type="PANTHER" id="PTHR12772">
    <property type="entry name" value="DNA REPLICATION COMPLEX GINS PROTEIN PSF2"/>
    <property type="match status" value="1"/>
</dbReference>
<dbReference type="InterPro" id="IPR036224">
    <property type="entry name" value="GINS_bundle-like_dom_sf"/>
</dbReference>
<evidence type="ECO:0000313" key="2">
    <source>
        <dbReference type="Proteomes" id="UP000315496"/>
    </source>
</evidence>
<dbReference type="PANTHER" id="PTHR12772:SF0">
    <property type="entry name" value="DNA REPLICATION COMPLEX GINS PROTEIN PSF2"/>
    <property type="match status" value="1"/>
</dbReference>
<organism evidence="1 2">
    <name type="scientific">Giardia muris</name>
    <dbReference type="NCBI Taxonomy" id="5742"/>
    <lineage>
        <taxon>Eukaryota</taxon>
        <taxon>Metamonada</taxon>
        <taxon>Diplomonadida</taxon>
        <taxon>Hexamitidae</taxon>
        <taxon>Giardiinae</taxon>
        <taxon>Giardia</taxon>
    </lineage>
</organism>
<proteinExistence type="predicted"/>
<protein>
    <submittedName>
        <fullName evidence="1">Putative GINS complex protein</fullName>
    </submittedName>
</protein>
<dbReference type="GO" id="GO:0006260">
    <property type="term" value="P:DNA replication"/>
    <property type="evidence" value="ECO:0007669"/>
    <property type="project" value="InterPro"/>
</dbReference>
<dbReference type="EMBL" id="VDLU01000004">
    <property type="protein sequence ID" value="TNJ27099.1"/>
    <property type="molecule type" value="Genomic_DNA"/>
</dbReference>
<sequence length="199" mass="21976">MTSHIDALATLVDVTFNVKVPALRLLDQSYGPFGRYTTHSVPLYFALQLADTQKGFIQIPPFLDLNTLQDAIERERGVPDPCPTHPYLFDIASCLLPVFWEQPDAYATGGNGGAQILAATQQAIEELGEIRRQKLRALVTPGLHDMVPINVTNATEFELQTLLPALMCIDNAWQMQLAHSIRRRRAQEASAPAPAPTSE</sequence>